<reference evidence="2" key="1">
    <citation type="submission" date="2023-05" db="EMBL/GenBank/DDBJ databases">
        <title>Nepenthes gracilis genome sequencing.</title>
        <authorList>
            <person name="Fukushima K."/>
        </authorList>
    </citation>
    <scope>NUCLEOTIDE SEQUENCE</scope>
    <source>
        <strain evidence="2">SING2019-196</strain>
    </source>
</reference>
<keyword evidence="3" id="KW-1185">Reference proteome</keyword>
<comment type="caution">
    <text evidence="2">The sequence shown here is derived from an EMBL/GenBank/DDBJ whole genome shotgun (WGS) entry which is preliminary data.</text>
</comment>
<organism evidence="2 3">
    <name type="scientific">Nepenthes gracilis</name>
    <name type="common">Slender pitcher plant</name>
    <dbReference type="NCBI Taxonomy" id="150966"/>
    <lineage>
        <taxon>Eukaryota</taxon>
        <taxon>Viridiplantae</taxon>
        <taxon>Streptophyta</taxon>
        <taxon>Embryophyta</taxon>
        <taxon>Tracheophyta</taxon>
        <taxon>Spermatophyta</taxon>
        <taxon>Magnoliopsida</taxon>
        <taxon>eudicotyledons</taxon>
        <taxon>Gunneridae</taxon>
        <taxon>Pentapetalae</taxon>
        <taxon>Caryophyllales</taxon>
        <taxon>Nepenthaceae</taxon>
        <taxon>Nepenthes</taxon>
    </lineage>
</organism>
<evidence type="ECO:0000256" key="1">
    <source>
        <dbReference type="SAM" id="MobiDB-lite"/>
    </source>
</evidence>
<dbReference type="EMBL" id="BSYO01000004">
    <property type="protein sequence ID" value="GMH03443.1"/>
    <property type="molecule type" value="Genomic_DNA"/>
</dbReference>
<gene>
    <name evidence="2" type="ORF">Nepgr_005282</name>
</gene>
<feature type="compositionally biased region" description="Polar residues" evidence="1">
    <location>
        <begin position="16"/>
        <end position="25"/>
    </location>
</feature>
<dbReference type="AlphaFoldDB" id="A0AAD3S302"/>
<proteinExistence type="predicted"/>
<name>A0AAD3S302_NEPGR</name>
<sequence>MEAPTTLQVRHPSPQNPKGNISNTSGFSLTPSWAENFIKSSRNRCLSTMKGEQNLTTSDCFRLSTISKSQSWLALNCRFLPSRILARGHDCNPGNSPGTEQQKHHETLVAVLGLKFQQQTPIIAKTATRNRAPAATQLWPQDIHKGSLQQLGWSNI</sequence>
<accession>A0AAD3S302</accession>
<feature type="region of interest" description="Disordered" evidence="1">
    <location>
        <begin position="1"/>
        <end position="25"/>
    </location>
</feature>
<dbReference type="Proteomes" id="UP001279734">
    <property type="component" value="Unassembled WGS sequence"/>
</dbReference>
<protein>
    <submittedName>
        <fullName evidence="2">Uncharacterized protein</fullName>
    </submittedName>
</protein>
<evidence type="ECO:0000313" key="2">
    <source>
        <dbReference type="EMBL" id="GMH03443.1"/>
    </source>
</evidence>
<evidence type="ECO:0000313" key="3">
    <source>
        <dbReference type="Proteomes" id="UP001279734"/>
    </source>
</evidence>